<name>A0ABW6BHS3_9SPHI</name>
<evidence type="ECO:0000256" key="1">
    <source>
        <dbReference type="ARBA" id="ARBA00001966"/>
    </source>
</evidence>
<evidence type="ECO:0000256" key="4">
    <source>
        <dbReference type="ARBA" id="ARBA00023004"/>
    </source>
</evidence>
<dbReference type="Pfam" id="PF04055">
    <property type="entry name" value="Radical_SAM"/>
    <property type="match status" value="1"/>
</dbReference>
<dbReference type="InterPro" id="IPR023867">
    <property type="entry name" value="Sulphatase_maturase_rSAM"/>
</dbReference>
<accession>A0ABW6BHS3</accession>
<evidence type="ECO:0000256" key="2">
    <source>
        <dbReference type="ARBA" id="ARBA00022691"/>
    </source>
</evidence>
<dbReference type="InterPro" id="IPR006638">
    <property type="entry name" value="Elp3/MiaA/NifB-like_rSAM"/>
</dbReference>
<dbReference type="SFLD" id="SFLDG01067">
    <property type="entry name" value="SPASM/twitch_domain_containing"/>
    <property type="match status" value="1"/>
</dbReference>
<dbReference type="InterPro" id="IPR058240">
    <property type="entry name" value="rSAM_sf"/>
</dbReference>
<dbReference type="RefSeq" id="WP_320184887.1">
    <property type="nucleotide sequence ID" value="NZ_CP138332.1"/>
</dbReference>
<evidence type="ECO:0000256" key="5">
    <source>
        <dbReference type="ARBA" id="ARBA00023014"/>
    </source>
</evidence>
<dbReference type="PANTHER" id="PTHR43273">
    <property type="entry name" value="ANAEROBIC SULFATASE-MATURATING ENZYME HOMOLOG ASLB-RELATED"/>
    <property type="match status" value="1"/>
</dbReference>
<dbReference type="CDD" id="cd01335">
    <property type="entry name" value="Radical_SAM"/>
    <property type="match status" value="1"/>
</dbReference>
<evidence type="ECO:0000313" key="9">
    <source>
        <dbReference type="Proteomes" id="UP001597525"/>
    </source>
</evidence>
<dbReference type="PANTHER" id="PTHR43273:SF3">
    <property type="entry name" value="ANAEROBIC SULFATASE-MATURATING ENZYME HOMOLOG ASLB-RELATED"/>
    <property type="match status" value="1"/>
</dbReference>
<dbReference type="SMART" id="SM00729">
    <property type="entry name" value="Elp3"/>
    <property type="match status" value="1"/>
</dbReference>
<keyword evidence="2" id="KW-0949">S-adenosyl-L-methionine</keyword>
<comment type="cofactor">
    <cofactor evidence="1">
        <name>[4Fe-4S] cluster</name>
        <dbReference type="ChEBI" id="CHEBI:49883"/>
    </cofactor>
</comment>
<sequence length="513" mass="59063">MIQLDLVLQILSRNMFMDGNAIKDFRTFKSPMYYGSDKDTYYLLPFRFHQISDSKEVLVNEIGDFILAPTGTATRIARRQVTKNEELYADLIANFFISENAIPDLIDVMATRYRTKKSFLDDFTALHIFVVSLRCNHSCHYCQVSRVSESRQDFDISIENLKAGIEHMFRSPSPSITMEFQGGEPLLAFDKVKYGVEYAKQLNETYNKEITFVVCTNATVFTEDILDFCLLNDVMVSTSLDGPSFLHNANRPKTGAKSYEMVLQGITDAREKLGYEKVSALMTTTALSLDYPTEIIDNYIENGFRNIFLRPISPYGFALKNAKKNHYHTQKYLEFYKKGLDYIIQLNRNGQFIVEDYTTVILKKILTPFPVSYVDLQSPAGMINNVIVFNYDGYVYATDESRMLAENQDFTFRMGHVQDQYRDIFYGKKAKTFAQYWSNESLAGCADCGFQAYCGADPVFHYASQGDFEGFRPDSDFCIKNMEIIRHIFELIDTQGESLLKIFYSWITNTEQN</sequence>
<reference evidence="9" key="1">
    <citation type="journal article" date="2019" name="Int. J. Syst. Evol. Microbiol.">
        <title>The Global Catalogue of Microorganisms (GCM) 10K type strain sequencing project: providing services to taxonomists for standard genome sequencing and annotation.</title>
        <authorList>
            <consortium name="The Broad Institute Genomics Platform"/>
            <consortium name="The Broad Institute Genome Sequencing Center for Infectious Disease"/>
            <person name="Wu L."/>
            <person name="Ma J."/>
        </authorList>
    </citation>
    <scope>NUCLEOTIDE SEQUENCE [LARGE SCALE GENOMIC DNA]</scope>
    <source>
        <strain evidence="9">KCTC 22814</strain>
    </source>
</reference>
<dbReference type="SFLD" id="SFLDG01386">
    <property type="entry name" value="main_SPASM_domain-containing"/>
    <property type="match status" value="1"/>
</dbReference>
<evidence type="ECO:0000313" key="8">
    <source>
        <dbReference type="EMBL" id="MFD2968847.1"/>
    </source>
</evidence>
<dbReference type="EMBL" id="JBHUPB010000010">
    <property type="protein sequence ID" value="MFD2968847.1"/>
    <property type="molecule type" value="Genomic_DNA"/>
</dbReference>
<gene>
    <name evidence="8" type="primary">hxsB</name>
    <name evidence="8" type="ORF">ACFS7Y_15720</name>
</gene>
<dbReference type="SFLD" id="SFLDS00029">
    <property type="entry name" value="Radical_SAM"/>
    <property type="match status" value="1"/>
</dbReference>
<evidence type="ECO:0000256" key="3">
    <source>
        <dbReference type="ARBA" id="ARBA00022723"/>
    </source>
</evidence>
<keyword evidence="4" id="KW-0408">Iron</keyword>
<dbReference type="InterPro" id="IPR013785">
    <property type="entry name" value="Aldolase_TIM"/>
</dbReference>
<comment type="caution">
    <text evidence="8">The sequence shown here is derived from an EMBL/GenBank/DDBJ whole genome shotgun (WGS) entry which is preliminary data.</text>
</comment>
<protein>
    <submittedName>
        <fullName evidence="8">His-Xaa-Ser system radical SAM maturase HxsB</fullName>
    </submittedName>
</protein>
<feature type="domain" description="Radical SAM core" evidence="7">
    <location>
        <begin position="119"/>
        <end position="349"/>
    </location>
</feature>
<comment type="similarity">
    <text evidence="6">Belongs to the radical SAM superfamily. Anaerobic sulfatase-maturating enzyme family.</text>
</comment>
<dbReference type="SUPFAM" id="SSF102114">
    <property type="entry name" value="Radical SAM enzymes"/>
    <property type="match status" value="1"/>
</dbReference>
<dbReference type="PROSITE" id="PS51918">
    <property type="entry name" value="RADICAL_SAM"/>
    <property type="match status" value="1"/>
</dbReference>
<proteinExistence type="inferred from homology"/>
<keyword evidence="3" id="KW-0479">Metal-binding</keyword>
<keyword evidence="5" id="KW-0411">Iron-sulfur</keyword>
<dbReference type="InterPro" id="IPR007197">
    <property type="entry name" value="rSAM"/>
</dbReference>
<evidence type="ECO:0000259" key="7">
    <source>
        <dbReference type="PROSITE" id="PS51918"/>
    </source>
</evidence>
<evidence type="ECO:0000256" key="6">
    <source>
        <dbReference type="ARBA" id="ARBA00023601"/>
    </source>
</evidence>
<dbReference type="NCBIfam" id="TIGR03978">
    <property type="entry name" value="rSAM_paired_1"/>
    <property type="match status" value="1"/>
</dbReference>
<dbReference type="SFLD" id="SFLDG01384">
    <property type="entry name" value="thioether_bond_formation_requi"/>
    <property type="match status" value="1"/>
</dbReference>
<keyword evidence="9" id="KW-1185">Reference proteome</keyword>
<organism evidence="8 9">
    <name type="scientific">Sphingobacterium bambusae</name>
    <dbReference type="NCBI Taxonomy" id="662858"/>
    <lineage>
        <taxon>Bacteria</taxon>
        <taxon>Pseudomonadati</taxon>
        <taxon>Bacteroidota</taxon>
        <taxon>Sphingobacteriia</taxon>
        <taxon>Sphingobacteriales</taxon>
        <taxon>Sphingobacteriaceae</taxon>
        <taxon>Sphingobacterium</taxon>
    </lineage>
</organism>
<dbReference type="Proteomes" id="UP001597525">
    <property type="component" value="Unassembled WGS sequence"/>
</dbReference>
<dbReference type="InterPro" id="IPR024023">
    <property type="entry name" value="rSAM_paired_HxsB"/>
</dbReference>
<dbReference type="Gene3D" id="3.20.20.70">
    <property type="entry name" value="Aldolase class I"/>
    <property type="match status" value="1"/>
</dbReference>